<comment type="caution">
    <text evidence="3">The sequence shown here is derived from an EMBL/GenBank/DDBJ whole genome shotgun (WGS) entry which is preliminary data.</text>
</comment>
<dbReference type="PANTHER" id="PTHR33164">
    <property type="entry name" value="TRANSCRIPTIONAL REGULATOR, MARR FAMILY"/>
    <property type="match status" value="1"/>
</dbReference>
<dbReference type="RefSeq" id="WP_358642683.1">
    <property type="nucleotide sequence ID" value="NZ_JBFAEV010000023.1"/>
</dbReference>
<dbReference type="SMART" id="SM00347">
    <property type="entry name" value="HTH_MARR"/>
    <property type="match status" value="1"/>
</dbReference>
<keyword evidence="4" id="KW-1185">Reference proteome</keyword>
<proteinExistence type="predicted"/>
<protein>
    <submittedName>
        <fullName evidence="3">MarR family winged helix-turn-helix transcriptional regulator</fullName>
    </submittedName>
</protein>
<evidence type="ECO:0000259" key="2">
    <source>
        <dbReference type="PROSITE" id="PS50995"/>
    </source>
</evidence>
<dbReference type="Proteomes" id="UP001620295">
    <property type="component" value="Unassembled WGS sequence"/>
</dbReference>
<dbReference type="InterPro" id="IPR036390">
    <property type="entry name" value="WH_DNA-bd_sf"/>
</dbReference>
<dbReference type="PROSITE" id="PS50995">
    <property type="entry name" value="HTH_MARR_2"/>
    <property type="match status" value="1"/>
</dbReference>
<dbReference type="Gene3D" id="1.10.10.10">
    <property type="entry name" value="Winged helix-like DNA-binding domain superfamily/Winged helix DNA-binding domain"/>
    <property type="match status" value="1"/>
</dbReference>
<evidence type="ECO:0000256" key="1">
    <source>
        <dbReference type="SAM" id="MobiDB-lite"/>
    </source>
</evidence>
<feature type="domain" description="HTH marR-type" evidence="2">
    <location>
        <begin position="8"/>
        <end position="156"/>
    </location>
</feature>
<dbReference type="InterPro" id="IPR039422">
    <property type="entry name" value="MarR/SlyA-like"/>
</dbReference>
<dbReference type="SUPFAM" id="SSF46785">
    <property type="entry name" value="Winged helix' DNA-binding domain"/>
    <property type="match status" value="1"/>
</dbReference>
<accession>A0ABW8LTV1</accession>
<sequence length="175" mass="18236">MADNREPVDDIERAMVAIRRSQSRRSLARLADGDGRGGGDPPKGSAAKGAAFDVLDAIEAAEQSGAPATVSGVAAALAVDQPRASKLVAGAVEAGLVRREADQADGRRALLVMTEAGRALTDEVRRFRRSVFAEAMAEWPEADRAEFARLLTDFVGALGRIGGRAGGRTGGLAPR</sequence>
<feature type="region of interest" description="Disordered" evidence="1">
    <location>
        <begin position="22"/>
        <end position="47"/>
    </location>
</feature>
<dbReference type="EMBL" id="JBJDQH010000009">
    <property type="protein sequence ID" value="MFK4268464.1"/>
    <property type="molecule type" value="Genomic_DNA"/>
</dbReference>
<dbReference type="Pfam" id="PF12802">
    <property type="entry name" value="MarR_2"/>
    <property type="match status" value="1"/>
</dbReference>
<reference evidence="3 4" key="1">
    <citation type="submission" date="2024-11" db="EMBL/GenBank/DDBJ databases">
        <title>The Natural Products Discovery Center: Release of the First 8490 Sequenced Strains for Exploring Actinobacteria Biosynthetic Diversity.</title>
        <authorList>
            <person name="Kalkreuter E."/>
            <person name="Kautsar S.A."/>
            <person name="Yang D."/>
            <person name="Bader C.D."/>
            <person name="Teijaro C.N."/>
            <person name="Fluegel L."/>
            <person name="Davis C.M."/>
            <person name="Simpson J.R."/>
            <person name="Lauterbach L."/>
            <person name="Steele A.D."/>
            <person name="Gui C."/>
            <person name="Meng S."/>
            <person name="Li G."/>
            <person name="Viehrig K."/>
            <person name="Ye F."/>
            <person name="Su P."/>
            <person name="Kiefer A.F."/>
            <person name="Nichols A."/>
            <person name="Cepeda A.J."/>
            <person name="Yan W."/>
            <person name="Fan B."/>
            <person name="Jiang Y."/>
            <person name="Adhikari A."/>
            <person name="Zheng C.-J."/>
            <person name="Schuster L."/>
            <person name="Cowan T.M."/>
            <person name="Smanski M.J."/>
            <person name="Chevrette M.G."/>
            <person name="De Carvalho L.P.S."/>
            <person name="Shen B."/>
        </authorList>
    </citation>
    <scope>NUCLEOTIDE SEQUENCE [LARGE SCALE GENOMIC DNA]</scope>
    <source>
        <strain evidence="3 4">NPDC020863</strain>
    </source>
</reference>
<organism evidence="3 4">
    <name type="scientific">Streptomyces milbemycinicus</name>
    <dbReference type="NCBI Taxonomy" id="476552"/>
    <lineage>
        <taxon>Bacteria</taxon>
        <taxon>Bacillati</taxon>
        <taxon>Actinomycetota</taxon>
        <taxon>Actinomycetes</taxon>
        <taxon>Kitasatosporales</taxon>
        <taxon>Streptomycetaceae</taxon>
        <taxon>Streptomyces</taxon>
    </lineage>
</organism>
<evidence type="ECO:0000313" key="3">
    <source>
        <dbReference type="EMBL" id="MFK4268464.1"/>
    </source>
</evidence>
<name>A0ABW8LTV1_9ACTN</name>
<evidence type="ECO:0000313" key="4">
    <source>
        <dbReference type="Proteomes" id="UP001620295"/>
    </source>
</evidence>
<dbReference type="PANTHER" id="PTHR33164:SF57">
    <property type="entry name" value="MARR-FAMILY TRANSCRIPTIONAL REGULATOR"/>
    <property type="match status" value="1"/>
</dbReference>
<gene>
    <name evidence="3" type="ORF">ACI2L5_26470</name>
</gene>
<dbReference type="InterPro" id="IPR000835">
    <property type="entry name" value="HTH_MarR-typ"/>
</dbReference>
<dbReference type="InterPro" id="IPR036388">
    <property type="entry name" value="WH-like_DNA-bd_sf"/>
</dbReference>